<feature type="transmembrane region" description="Helical" evidence="1">
    <location>
        <begin position="88"/>
        <end position="108"/>
    </location>
</feature>
<dbReference type="OrthoDB" id="1822363at2"/>
<sequence>MKKYKSIISKRISKIAASMIILSSRMTEMIYAAPTGGLTSEADTKFNLIVNTIAGYGFKFGLLIIFYGAIQIGLAFKNDNPDGKVQGARTAIAGLIVAAVSAGADKFIS</sequence>
<keyword evidence="1" id="KW-0812">Transmembrane</keyword>
<keyword evidence="3" id="KW-1185">Reference proteome</keyword>
<proteinExistence type="predicted"/>
<feature type="transmembrane region" description="Helical" evidence="1">
    <location>
        <begin position="56"/>
        <end position="76"/>
    </location>
</feature>
<evidence type="ECO:0000313" key="2">
    <source>
        <dbReference type="EMBL" id="SHJ36257.1"/>
    </source>
</evidence>
<dbReference type="Proteomes" id="UP000184442">
    <property type="component" value="Unassembled WGS sequence"/>
</dbReference>
<dbReference type="RefSeq" id="WP_073027794.1">
    <property type="nucleotide sequence ID" value="NZ_FQZS01000036.1"/>
</dbReference>
<dbReference type="EMBL" id="FQZS01000036">
    <property type="protein sequence ID" value="SHJ36257.1"/>
    <property type="molecule type" value="Genomic_DNA"/>
</dbReference>
<keyword evidence="1" id="KW-1133">Transmembrane helix</keyword>
<dbReference type="AlphaFoldDB" id="A0A1M6IPA5"/>
<protein>
    <recommendedName>
        <fullName evidence="4">TrbC/VIRB2 family protein</fullName>
    </recommendedName>
</protein>
<reference evidence="2 3" key="1">
    <citation type="submission" date="2016-11" db="EMBL/GenBank/DDBJ databases">
        <authorList>
            <person name="Jaros S."/>
            <person name="Januszkiewicz K."/>
            <person name="Wedrychowicz H."/>
        </authorList>
    </citation>
    <scope>NUCLEOTIDE SEQUENCE [LARGE SCALE GENOMIC DNA]</scope>
    <source>
        <strain evidence="2 3">DSM 19022</strain>
    </source>
</reference>
<name>A0A1M6IPA5_9FIRM</name>
<accession>A0A1M6IPA5</accession>
<evidence type="ECO:0000313" key="3">
    <source>
        <dbReference type="Proteomes" id="UP000184442"/>
    </source>
</evidence>
<dbReference type="STRING" id="1122184.SAMN02745176_03342"/>
<evidence type="ECO:0008006" key="4">
    <source>
        <dbReference type="Google" id="ProtNLM"/>
    </source>
</evidence>
<keyword evidence="1" id="KW-0472">Membrane</keyword>
<organism evidence="2 3">
    <name type="scientific">Lutispora thermophila DSM 19022</name>
    <dbReference type="NCBI Taxonomy" id="1122184"/>
    <lineage>
        <taxon>Bacteria</taxon>
        <taxon>Bacillati</taxon>
        <taxon>Bacillota</taxon>
        <taxon>Clostridia</taxon>
        <taxon>Lutisporales</taxon>
        <taxon>Lutisporaceae</taxon>
        <taxon>Lutispora</taxon>
    </lineage>
</organism>
<gene>
    <name evidence="2" type="ORF">SAMN02745176_03342</name>
</gene>
<evidence type="ECO:0000256" key="1">
    <source>
        <dbReference type="SAM" id="Phobius"/>
    </source>
</evidence>